<dbReference type="EMBL" id="LR215036">
    <property type="protein sequence ID" value="VEU74800.1"/>
    <property type="molecule type" value="Genomic_DNA"/>
</dbReference>
<keyword evidence="3" id="KW-1185">Reference proteome</keyword>
<dbReference type="OrthoDB" id="389996at2"/>
<dbReference type="Proteomes" id="UP000290985">
    <property type="component" value="Chromosome"/>
</dbReference>
<dbReference type="Pfam" id="PF02661">
    <property type="entry name" value="Fic"/>
    <property type="match status" value="1"/>
</dbReference>
<sequence length="192" mass="22542">MIKEKNIICLNKHSLKAQKEPYLKHFNVIDDKLSTLLIKTNKGLTKLNFSYYLDEDIAIEIFEDLITQAFEFANTSEDQVDNTKMGIFKDKVLLHYHNYISYIDTLEKQNNFDLLAYIVANLAKQHILINGNKRVIFAFMVLFLQNLCGLYLSTQKNDKQYTEIINNYVIHNKEKHLNLYIKNFILNNTVIA</sequence>
<evidence type="ECO:0000313" key="3">
    <source>
        <dbReference type="Proteomes" id="UP000290985"/>
    </source>
</evidence>
<reference evidence="2 3" key="1">
    <citation type="submission" date="2019-01" db="EMBL/GenBank/DDBJ databases">
        <authorList>
            <consortium name="Pathogen Informatics"/>
        </authorList>
    </citation>
    <scope>NUCLEOTIDE SEQUENCE [LARGE SCALE GENOMIC DNA]</scope>
    <source>
        <strain evidence="2 3">NCTC10181</strain>
    </source>
</reference>
<dbReference type="InterPro" id="IPR003812">
    <property type="entry name" value="Fido"/>
</dbReference>
<name>A0A449B2I4_9BACT</name>
<organism evidence="2 3">
    <name type="scientific">Mycoplasmopsis citelli</name>
    <dbReference type="NCBI Taxonomy" id="171281"/>
    <lineage>
        <taxon>Bacteria</taxon>
        <taxon>Bacillati</taxon>
        <taxon>Mycoplasmatota</taxon>
        <taxon>Mycoplasmoidales</taxon>
        <taxon>Metamycoplasmataceae</taxon>
        <taxon>Mycoplasmopsis</taxon>
    </lineage>
</organism>
<evidence type="ECO:0000313" key="2">
    <source>
        <dbReference type="EMBL" id="VEU74800.1"/>
    </source>
</evidence>
<proteinExistence type="predicted"/>
<dbReference type="Gene3D" id="1.20.120.1870">
    <property type="entry name" value="Fic/DOC protein, Fido domain"/>
    <property type="match status" value="1"/>
</dbReference>
<dbReference type="RefSeq" id="WP_129725600.1">
    <property type="nucleotide sequence ID" value="NZ_LR215036.1"/>
</dbReference>
<feature type="domain" description="Fido" evidence="1">
    <location>
        <begin position="52"/>
        <end position="144"/>
    </location>
</feature>
<accession>A0A449B2I4</accession>
<evidence type="ECO:0000259" key="1">
    <source>
        <dbReference type="Pfam" id="PF02661"/>
    </source>
</evidence>
<dbReference type="AlphaFoldDB" id="A0A449B2I4"/>
<dbReference type="KEGG" id="mcit:NCTC10181_00662"/>
<dbReference type="InterPro" id="IPR053737">
    <property type="entry name" value="Type_II_TA_Toxin"/>
</dbReference>
<protein>
    <submittedName>
        <fullName evidence="2">Death-on-curing family protein</fullName>
    </submittedName>
</protein>
<gene>
    <name evidence="2" type="ORF">NCTC10181_00662</name>
</gene>